<accession>A0AA37XDP2</accession>
<dbReference type="AlphaFoldDB" id="A0AA37XDP2"/>
<proteinExistence type="predicted"/>
<dbReference type="GO" id="GO:0016020">
    <property type="term" value="C:membrane"/>
    <property type="evidence" value="ECO:0007669"/>
    <property type="project" value="UniProtKB-SubCell"/>
</dbReference>
<reference evidence="7" key="2">
    <citation type="submission" date="2023-02" db="EMBL/GenBank/DDBJ databases">
        <authorList>
            <person name="Sun Q."/>
            <person name="Mori K."/>
        </authorList>
    </citation>
    <scope>NUCLEOTIDE SEQUENCE</scope>
    <source>
        <strain evidence="7">NBRC 112290</strain>
    </source>
</reference>
<feature type="transmembrane region" description="Helical" evidence="5">
    <location>
        <begin position="151"/>
        <end position="170"/>
    </location>
</feature>
<feature type="transmembrane region" description="Helical" evidence="5">
    <location>
        <begin position="216"/>
        <end position="236"/>
    </location>
</feature>
<dbReference type="Pfam" id="PF04932">
    <property type="entry name" value="Wzy_C"/>
    <property type="match status" value="1"/>
</dbReference>
<keyword evidence="2 5" id="KW-0812">Transmembrane</keyword>
<feature type="transmembrane region" description="Helical" evidence="5">
    <location>
        <begin position="110"/>
        <end position="131"/>
    </location>
</feature>
<keyword evidence="3 5" id="KW-1133">Transmembrane helix</keyword>
<protein>
    <recommendedName>
        <fullName evidence="6">O-antigen ligase-related domain-containing protein</fullName>
    </recommendedName>
</protein>
<dbReference type="Proteomes" id="UP001157161">
    <property type="component" value="Unassembled WGS sequence"/>
</dbReference>
<feature type="transmembrane region" description="Helical" evidence="5">
    <location>
        <begin position="340"/>
        <end position="360"/>
    </location>
</feature>
<name>A0AA37XDP2_9MICO</name>
<evidence type="ECO:0000313" key="8">
    <source>
        <dbReference type="Proteomes" id="UP001157161"/>
    </source>
</evidence>
<dbReference type="InterPro" id="IPR007016">
    <property type="entry name" value="O-antigen_ligase-rel_domated"/>
</dbReference>
<evidence type="ECO:0000256" key="4">
    <source>
        <dbReference type="ARBA" id="ARBA00023136"/>
    </source>
</evidence>
<feature type="transmembrane region" description="Helical" evidence="5">
    <location>
        <begin position="79"/>
        <end position="98"/>
    </location>
</feature>
<feature type="transmembrane region" description="Helical" evidence="5">
    <location>
        <begin position="27"/>
        <end position="45"/>
    </location>
</feature>
<keyword evidence="8" id="KW-1185">Reference proteome</keyword>
<evidence type="ECO:0000256" key="3">
    <source>
        <dbReference type="ARBA" id="ARBA00022989"/>
    </source>
</evidence>
<feature type="transmembrane region" description="Helical" evidence="5">
    <location>
        <begin position="52"/>
        <end position="73"/>
    </location>
</feature>
<comment type="caution">
    <text evidence="7">The sequence shown here is derived from an EMBL/GenBank/DDBJ whole genome shotgun (WGS) entry which is preliminary data.</text>
</comment>
<evidence type="ECO:0000256" key="5">
    <source>
        <dbReference type="SAM" id="Phobius"/>
    </source>
</evidence>
<evidence type="ECO:0000256" key="1">
    <source>
        <dbReference type="ARBA" id="ARBA00004141"/>
    </source>
</evidence>
<dbReference type="PANTHER" id="PTHR37422">
    <property type="entry name" value="TEICHURONIC ACID BIOSYNTHESIS PROTEIN TUAE"/>
    <property type="match status" value="1"/>
</dbReference>
<gene>
    <name evidence="7" type="ORF">GCM10025875_03840</name>
</gene>
<comment type="subcellular location">
    <subcellularLocation>
        <location evidence="1">Membrane</location>
        <topology evidence="1">Multi-pass membrane protein</topology>
    </subcellularLocation>
</comment>
<keyword evidence="4 5" id="KW-0472">Membrane</keyword>
<evidence type="ECO:0000313" key="7">
    <source>
        <dbReference type="EMBL" id="GMA30392.1"/>
    </source>
</evidence>
<feature type="domain" description="O-antigen ligase-related" evidence="6">
    <location>
        <begin position="180"/>
        <end position="319"/>
    </location>
</feature>
<sequence>MLGWAWIAVIASVPVQQLVYIETGPAIRYLPVLLGLVCAGLGRFSQYRGLPGTVAFGLLTLAGGLVSGFSTTVVASVTVAAWLALLVALVPGCLLFQVRRSDRFTTLATAGFLLVQSLSALAGVLQSVGVSVLGFTARGGRVNGLAHHPNILGLMAVVAVVVCLGLAVVGRGRRSILIGVVVLNIGVLLLSGSLSALLSLVVGLLCFVAIVRPWKLVLGAGAALATGVAVIGVGGADPRAVLPGVSDRAEEVVGASGEGVASFLVRLDTYGFALDRIAESPVVGTGMDPAGQSTVTSDLVVHMMILRAWMQGGIFLLVAVTGIVVALAIFAVRAAATRELVGAAAVVVVLLVFGMTSTFYNQPHYWLPVLAGVAYLEAQRRSASDRTRGEGARP</sequence>
<reference evidence="7" key="1">
    <citation type="journal article" date="2014" name="Int. J. Syst. Evol. Microbiol.">
        <title>Complete genome sequence of Corynebacterium casei LMG S-19264T (=DSM 44701T), isolated from a smear-ripened cheese.</title>
        <authorList>
            <consortium name="US DOE Joint Genome Institute (JGI-PGF)"/>
            <person name="Walter F."/>
            <person name="Albersmeier A."/>
            <person name="Kalinowski J."/>
            <person name="Ruckert C."/>
        </authorList>
    </citation>
    <scope>NUCLEOTIDE SEQUENCE</scope>
    <source>
        <strain evidence="7">NBRC 112290</strain>
    </source>
</reference>
<evidence type="ECO:0000259" key="6">
    <source>
        <dbReference type="Pfam" id="PF04932"/>
    </source>
</evidence>
<dbReference type="RefSeq" id="WP_284249024.1">
    <property type="nucleotide sequence ID" value="NZ_BSUM01000001.1"/>
</dbReference>
<dbReference type="PANTHER" id="PTHR37422:SF13">
    <property type="entry name" value="LIPOPOLYSACCHARIDE BIOSYNTHESIS PROTEIN PA4999-RELATED"/>
    <property type="match status" value="1"/>
</dbReference>
<organism evidence="7 8">
    <name type="scientific">Litorihabitans aurantiacus</name>
    <dbReference type="NCBI Taxonomy" id="1930061"/>
    <lineage>
        <taxon>Bacteria</taxon>
        <taxon>Bacillati</taxon>
        <taxon>Actinomycetota</taxon>
        <taxon>Actinomycetes</taxon>
        <taxon>Micrococcales</taxon>
        <taxon>Beutenbergiaceae</taxon>
        <taxon>Litorihabitans</taxon>
    </lineage>
</organism>
<dbReference type="EMBL" id="BSUM01000001">
    <property type="protein sequence ID" value="GMA30392.1"/>
    <property type="molecule type" value="Genomic_DNA"/>
</dbReference>
<dbReference type="InterPro" id="IPR051533">
    <property type="entry name" value="WaaL-like"/>
</dbReference>
<evidence type="ECO:0000256" key="2">
    <source>
        <dbReference type="ARBA" id="ARBA00022692"/>
    </source>
</evidence>
<feature type="transmembrane region" description="Helical" evidence="5">
    <location>
        <begin position="177"/>
        <end position="210"/>
    </location>
</feature>
<feature type="transmembrane region" description="Helical" evidence="5">
    <location>
        <begin position="313"/>
        <end position="334"/>
    </location>
</feature>